<gene>
    <name evidence="4" type="ORF">OJ996_18635</name>
</gene>
<dbReference type="InterPro" id="IPR010488">
    <property type="entry name" value="Zeta_toxin_domain"/>
</dbReference>
<protein>
    <submittedName>
        <fullName evidence="4">Zeta toxin family protein</fullName>
    </submittedName>
</protein>
<dbReference type="InterPro" id="IPR027417">
    <property type="entry name" value="P-loop_NTPase"/>
</dbReference>
<dbReference type="EMBL" id="JAPDDR010000010">
    <property type="protein sequence ID" value="MCW1915609.1"/>
    <property type="molecule type" value="Genomic_DNA"/>
</dbReference>
<dbReference type="Gene3D" id="3.40.50.300">
    <property type="entry name" value="P-loop containing nucleotide triphosphate hydrolases"/>
    <property type="match status" value="1"/>
</dbReference>
<name>A0ABT3G7Q6_9BACT</name>
<organism evidence="4 5">
    <name type="scientific">Luteolibacter rhizosphaerae</name>
    <dbReference type="NCBI Taxonomy" id="2989719"/>
    <lineage>
        <taxon>Bacteria</taxon>
        <taxon>Pseudomonadati</taxon>
        <taxon>Verrucomicrobiota</taxon>
        <taxon>Verrucomicrobiia</taxon>
        <taxon>Verrucomicrobiales</taxon>
        <taxon>Verrucomicrobiaceae</taxon>
        <taxon>Luteolibacter</taxon>
    </lineage>
</organism>
<keyword evidence="5" id="KW-1185">Reference proteome</keyword>
<evidence type="ECO:0000313" key="5">
    <source>
        <dbReference type="Proteomes" id="UP001165653"/>
    </source>
</evidence>
<comment type="caution">
    <text evidence="4">The sequence shown here is derived from an EMBL/GenBank/DDBJ whole genome shotgun (WGS) entry which is preliminary data.</text>
</comment>
<dbReference type="PANTHER" id="PTHR39206">
    <property type="entry name" value="SLL8004 PROTEIN"/>
    <property type="match status" value="1"/>
</dbReference>
<dbReference type="SUPFAM" id="SSF52540">
    <property type="entry name" value="P-loop containing nucleoside triphosphate hydrolases"/>
    <property type="match status" value="1"/>
</dbReference>
<dbReference type="PANTHER" id="PTHR39206:SF1">
    <property type="entry name" value="SLL8004 PROTEIN"/>
    <property type="match status" value="1"/>
</dbReference>
<keyword evidence="2" id="KW-0067">ATP-binding</keyword>
<feature type="domain" description="Zeta toxin" evidence="3">
    <location>
        <begin position="68"/>
        <end position="210"/>
    </location>
</feature>
<reference evidence="4" key="1">
    <citation type="submission" date="2022-10" db="EMBL/GenBank/DDBJ databases">
        <title>Luteolibacter sp. GHJ8, whole genome shotgun sequencing project.</title>
        <authorList>
            <person name="Zhao G."/>
            <person name="Shen L."/>
        </authorList>
    </citation>
    <scope>NUCLEOTIDE SEQUENCE</scope>
    <source>
        <strain evidence="4">GHJ8</strain>
    </source>
</reference>
<proteinExistence type="predicted"/>
<keyword evidence="1" id="KW-0547">Nucleotide-binding</keyword>
<evidence type="ECO:0000313" key="4">
    <source>
        <dbReference type="EMBL" id="MCW1915609.1"/>
    </source>
</evidence>
<dbReference type="Pfam" id="PF06414">
    <property type="entry name" value="Zeta_toxin"/>
    <property type="match status" value="1"/>
</dbReference>
<sequence>MKREEASDCQVGDWMLIMAVPDWDSWQSFHSWLSPEDGPWSFMLTSLPIMNEEGEEVGEDYVWKRVLTNQPDKADPVLYLFGGCNGAGKTTFAKAYLTTLFDAPPRFLNADEIARGLSPFAPRSVAFKAGRILLEEIEVCLMAKVSFALESTLSGHAQVAIIQRAKAAGYRIEIHYLWIPSPSLAVRRVAQRVRKGGHHIPTADIHRRYQRSINNFVGAYASLADAWFLWRNVSEPPQLILESGDASLTKLRNLLHP</sequence>
<evidence type="ECO:0000256" key="2">
    <source>
        <dbReference type="ARBA" id="ARBA00022840"/>
    </source>
</evidence>
<dbReference type="RefSeq" id="WP_264515163.1">
    <property type="nucleotide sequence ID" value="NZ_JAPDDR010000010.1"/>
</dbReference>
<accession>A0ABT3G7Q6</accession>
<dbReference type="Proteomes" id="UP001165653">
    <property type="component" value="Unassembled WGS sequence"/>
</dbReference>
<evidence type="ECO:0000256" key="1">
    <source>
        <dbReference type="ARBA" id="ARBA00022741"/>
    </source>
</evidence>
<evidence type="ECO:0000259" key="3">
    <source>
        <dbReference type="Pfam" id="PF06414"/>
    </source>
</evidence>